<dbReference type="eggNOG" id="COG0662">
    <property type="taxonomic scope" value="Bacteria"/>
</dbReference>
<proteinExistence type="predicted"/>
<comment type="caution">
    <text evidence="5">The sequence shown here is derived from an EMBL/GenBank/DDBJ whole genome shotgun (WGS) entry which is preliminary data.</text>
</comment>
<dbReference type="GO" id="GO:0043565">
    <property type="term" value="F:sequence-specific DNA binding"/>
    <property type="evidence" value="ECO:0007669"/>
    <property type="project" value="InterPro"/>
</dbReference>
<evidence type="ECO:0000256" key="2">
    <source>
        <dbReference type="ARBA" id="ARBA00023125"/>
    </source>
</evidence>
<dbReference type="Gene3D" id="1.10.10.60">
    <property type="entry name" value="Homeodomain-like"/>
    <property type="match status" value="1"/>
</dbReference>
<evidence type="ECO:0000313" key="5">
    <source>
        <dbReference type="EMBL" id="EFH87519.1"/>
    </source>
</evidence>
<dbReference type="InterPro" id="IPR009057">
    <property type="entry name" value="Homeodomain-like_sf"/>
</dbReference>
<keyword evidence="2" id="KW-0238">DNA-binding</keyword>
<dbReference type="GO" id="GO:0003700">
    <property type="term" value="F:DNA-binding transcription factor activity"/>
    <property type="evidence" value="ECO:0007669"/>
    <property type="project" value="InterPro"/>
</dbReference>
<dbReference type="PROSITE" id="PS00041">
    <property type="entry name" value="HTH_ARAC_FAMILY_1"/>
    <property type="match status" value="1"/>
</dbReference>
<dbReference type="AlphaFoldDB" id="D6TPT4"/>
<protein>
    <submittedName>
        <fullName evidence="5">Transcriptional regulator, AraC family</fullName>
    </submittedName>
</protein>
<dbReference type="InParanoid" id="D6TPT4"/>
<dbReference type="Gene3D" id="2.60.120.10">
    <property type="entry name" value="Jelly Rolls"/>
    <property type="match status" value="1"/>
</dbReference>
<dbReference type="eggNOG" id="COG4977">
    <property type="taxonomic scope" value="Bacteria"/>
</dbReference>
<accession>D6TPT4</accession>
<dbReference type="SMART" id="SM00342">
    <property type="entry name" value="HTH_ARAC"/>
    <property type="match status" value="1"/>
</dbReference>
<dbReference type="SUPFAM" id="SSF51182">
    <property type="entry name" value="RmlC-like cupins"/>
    <property type="match status" value="1"/>
</dbReference>
<evidence type="ECO:0000256" key="1">
    <source>
        <dbReference type="ARBA" id="ARBA00023015"/>
    </source>
</evidence>
<dbReference type="PANTHER" id="PTHR43280">
    <property type="entry name" value="ARAC-FAMILY TRANSCRIPTIONAL REGULATOR"/>
    <property type="match status" value="1"/>
</dbReference>
<reference evidence="5 6" key="1">
    <citation type="journal article" date="2011" name="Stand. Genomic Sci.">
        <title>Non-contiguous finished genome sequence and contextual data of the filamentous soil bacterium Ktedonobacter racemifer type strain (SOSP1-21).</title>
        <authorList>
            <person name="Chang Y.J."/>
            <person name="Land M."/>
            <person name="Hauser L."/>
            <person name="Chertkov O."/>
            <person name="Del Rio T.G."/>
            <person name="Nolan M."/>
            <person name="Copeland A."/>
            <person name="Tice H."/>
            <person name="Cheng J.F."/>
            <person name="Lucas S."/>
            <person name="Han C."/>
            <person name="Goodwin L."/>
            <person name="Pitluck S."/>
            <person name="Ivanova N."/>
            <person name="Ovchinikova G."/>
            <person name="Pati A."/>
            <person name="Chen A."/>
            <person name="Palaniappan K."/>
            <person name="Mavromatis K."/>
            <person name="Liolios K."/>
            <person name="Brettin T."/>
            <person name="Fiebig A."/>
            <person name="Rohde M."/>
            <person name="Abt B."/>
            <person name="Goker M."/>
            <person name="Detter J.C."/>
            <person name="Woyke T."/>
            <person name="Bristow J."/>
            <person name="Eisen J.A."/>
            <person name="Markowitz V."/>
            <person name="Hugenholtz P."/>
            <person name="Kyrpides N.C."/>
            <person name="Klenk H.P."/>
            <person name="Lapidus A."/>
        </authorList>
    </citation>
    <scope>NUCLEOTIDE SEQUENCE [LARGE SCALE GENOMIC DNA]</scope>
    <source>
        <strain evidence="6">DSM 44963</strain>
    </source>
</reference>
<evidence type="ECO:0000313" key="6">
    <source>
        <dbReference type="Proteomes" id="UP000004508"/>
    </source>
</evidence>
<name>D6TPT4_KTERA</name>
<dbReference type="PROSITE" id="PS01124">
    <property type="entry name" value="HTH_ARAC_FAMILY_2"/>
    <property type="match status" value="1"/>
</dbReference>
<dbReference type="InterPro" id="IPR018060">
    <property type="entry name" value="HTH_AraC"/>
</dbReference>
<organism evidence="5 6">
    <name type="scientific">Ktedonobacter racemifer DSM 44963</name>
    <dbReference type="NCBI Taxonomy" id="485913"/>
    <lineage>
        <taxon>Bacteria</taxon>
        <taxon>Bacillati</taxon>
        <taxon>Chloroflexota</taxon>
        <taxon>Ktedonobacteria</taxon>
        <taxon>Ktedonobacterales</taxon>
        <taxon>Ktedonobacteraceae</taxon>
        <taxon>Ktedonobacter</taxon>
    </lineage>
</organism>
<dbReference type="Pfam" id="PF07883">
    <property type="entry name" value="Cupin_2"/>
    <property type="match status" value="1"/>
</dbReference>
<dbReference type="InterPro" id="IPR018062">
    <property type="entry name" value="HTH_AraC-typ_CS"/>
</dbReference>
<keyword evidence="3" id="KW-0804">Transcription</keyword>
<dbReference type="InterPro" id="IPR011051">
    <property type="entry name" value="RmlC_Cupin_sf"/>
</dbReference>
<dbReference type="SUPFAM" id="SSF46689">
    <property type="entry name" value="Homeodomain-like"/>
    <property type="match status" value="2"/>
</dbReference>
<dbReference type="CDD" id="cd02208">
    <property type="entry name" value="cupin_RmlC-like"/>
    <property type="match status" value="1"/>
</dbReference>
<dbReference type="Proteomes" id="UP000004508">
    <property type="component" value="Unassembled WGS sequence"/>
</dbReference>
<evidence type="ECO:0000256" key="3">
    <source>
        <dbReference type="ARBA" id="ARBA00023163"/>
    </source>
</evidence>
<keyword evidence="1" id="KW-0805">Transcription regulation</keyword>
<dbReference type="STRING" id="485913.Krac_8853"/>
<dbReference type="InterPro" id="IPR014710">
    <property type="entry name" value="RmlC-like_jellyroll"/>
</dbReference>
<dbReference type="Pfam" id="PF12833">
    <property type="entry name" value="HTH_18"/>
    <property type="match status" value="1"/>
</dbReference>
<feature type="domain" description="HTH araC/xylS-type" evidence="4">
    <location>
        <begin position="246"/>
        <end position="344"/>
    </location>
</feature>
<sequence>MTDPARLLRVDRFAEQEEAFVAKAARELDRGSIQALRKQGGPFLFAPMQAEPDALDRLDISFRWGHYGIRILRCHLIAFQAGHVIPYHKHHNYEFHFIPRGQGRLILEDGSYPLHAGMFYLTGPQVLHQQEAGPREAMYELCLHLDIVPLEEPDTSMEWGEQWEIVEADACIQQLSTMEARPVLDQYSAMNWFLTAYQAWQEGEFGAFTTIRQSIIQILLRTARVQHTSQHQPSLPSRDMNTYRYQLATQYIRDNYARPLTLSEVAESLHICGRQLQRILDQYANETFSGYLERYRLAQLCQALTHSEQTIEQLAYNHGFSSGSYLHYVFKKRLGMTPAQYRQRQQQTLANGYHDPC</sequence>
<dbReference type="PANTHER" id="PTHR43280:SF28">
    <property type="entry name" value="HTH-TYPE TRANSCRIPTIONAL ACTIVATOR RHAS"/>
    <property type="match status" value="1"/>
</dbReference>
<dbReference type="InterPro" id="IPR013096">
    <property type="entry name" value="Cupin_2"/>
</dbReference>
<keyword evidence="6" id="KW-1185">Reference proteome</keyword>
<gene>
    <name evidence="5" type="ORF">Krac_8853</name>
</gene>
<dbReference type="EMBL" id="ADVG01000002">
    <property type="protein sequence ID" value="EFH87519.1"/>
    <property type="molecule type" value="Genomic_DNA"/>
</dbReference>
<evidence type="ECO:0000259" key="4">
    <source>
        <dbReference type="PROSITE" id="PS01124"/>
    </source>
</evidence>